<comment type="caution">
    <text evidence="1">The sequence shown here is derived from an EMBL/GenBank/DDBJ whole genome shotgun (WGS) entry which is preliminary data.</text>
</comment>
<evidence type="ECO:0000313" key="2">
    <source>
        <dbReference type="Proteomes" id="UP001176961"/>
    </source>
</evidence>
<accession>A0AA36HBC5</accession>
<sequence length="56" mass="6377">MVIVNLPVALDTQKASVAQSSINSRPKNNARKNVHQIAAQNLSRKDHVRLWVRYCH</sequence>
<evidence type="ECO:0000313" key="1">
    <source>
        <dbReference type="EMBL" id="CAJ0607651.1"/>
    </source>
</evidence>
<dbReference type="Proteomes" id="UP001176961">
    <property type="component" value="Unassembled WGS sequence"/>
</dbReference>
<protein>
    <submittedName>
        <fullName evidence="1">Uncharacterized protein</fullName>
    </submittedName>
</protein>
<dbReference type="AlphaFoldDB" id="A0AA36HBC5"/>
<reference evidence="1" key="1">
    <citation type="submission" date="2023-07" db="EMBL/GenBank/DDBJ databases">
        <authorList>
            <consortium name="CYATHOMIX"/>
        </authorList>
    </citation>
    <scope>NUCLEOTIDE SEQUENCE</scope>
    <source>
        <strain evidence="1">N/A</strain>
    </source>
</reference>
<proteinExistence type="predicted"/>
<gene>
    <name evidence="1" type="ORF">CYNAS_LOCUS19634</name>
</gene>
<keyword evidence="2" id="KW-1185">Reference proteome</keyword>
<organism evidence="1 2">
    <name type="scientific">Cylicocyclus nassatus</name>
    <name type="common">Nematode worm</name>
    <dbReference type="NCBI Taxonomy" id="53992"/>
    <lineage>
        <taxon>Eukaryota</taxon>
        <taxon>Metazoa</taxon>
        <taxon>Ecdysozoa</taxon>
        <taxon>Nematoda</taxon>
        <taxon>Chromadorea</taxon>
        <taxon>Rhabditida</taxon>
        <taxon>Rhabditina</taxon>
        <taxon>Rhabditomorpha</taxon>
        <taxon>Strongyloidea</taxon>
        <taxon>Strongylidae</taxon>
        <taxon>Cylicocyclus</taxon>
    </lineage>
</organism>
<dbReference type="EMBL" id="CATQJL010000316">
    <property type="protein sequence ID" value="CAJ0607651.1"/>
    <property type="molecule type" value="Genomic_DNA"/>
</dbReference>
<name>A0AA36HBC5_CYLNA</name>